<reference evidence="2 3" key="1">
    <citation type="submission" date="2018-02" db="EMBL/GenBank/DDBJ databases">
        <title>Genome sequence of the basidiomycete white-rot fungus Phlebia centrifuga.</title>
        <authorList>
            <person name="Granchi Z."/>
            <person name="Peng M."/>
            <person name="de Vries R.P."/>
            <person name="Hilden K."/>
            <person name="Makela M.R."/>
            <person name="Grigoriev I."/>
            <person name="Riley R."/>
        </authorList>
    </citation>
    <scope>NUCLEOTIDE SEQUENCE [LARGE SCALE GENOMIC DNA]</scope>
    <source>
        <strain evidence="2 3">FBCC195</strain>
    </source>
</reference>
<keyword evidence="3" id="KW-1185">Reference proteome</keyword>
<dbReference type="EMBL" id="MLYV02000042">
    <property type="protein sequence ID" value="PSS37478.1"/>
    <property type="molecule type" value="Genomic_DNA"/>
</dbReference>
<gene>
    <name evidence="2" type="ORF">PHLCEN_2v685</name>
</gene>
<accession>A0A2R6S5B9</accession>
<feature type="compositionally biased region" description="Low complexity" evidence="1">
    <location>
        <begin position="50"/>
        <end position="63"/>
    </location>
</feature>
<dbReference type="OrthoDB" id="2755270at2759"/>
<feature type="compositionally biased region" description="Basic residues" evidence="1">
    <location>
        <begin position="1"/>
        <end position="12"/>
    </location>
</feature>
<feature type="compositionally biased region" description="Polar residues" evidence="1">
    <location>
        <begin position="64"/>
        <end position="73"/>
    </location>
</feature>
<evidence type="ECO:0000256" key="1">
    <source>
        <dbReference type="SAM" id="MobiDB-lite"/>
    </source>
</evidence>
<sequence>MDATSHSRRSHVNRTVEWVEAQSTETYDSNSPPPSPSESSSMATMRHTPSSSNRTSNRTTASSDQSFATPSSTRQRRGTIPSPFHTNPVPYPTSSVPYPTCHASHHREQSRQLPFPQGPPGSGYPLMLEVVPPRPEADPRVSIRLFRLCNLECSFVDMLRLAARSTFSTEEAETILDQSNQSIRDTKCAVEAGRAYREAGFTGYVSFWDGSTMRSLRWDFLALSALF</sequence>
<dbReference type="Proteomes" id="UP000186601">
    <property type="component" value="Unassembled WGS sequence"/>
</dbReference>
<comment type="caution">
    <text evidence="2">The sequence shown here is derived from an EMBL/GenBank/DDBJ whole genome shotgun (WGS) entry which is preliminary data.</text>
</comment>
<name>A0A2R6S5B9_9APHY</name>
<evidence type="ECO:0000313" key="2">
    <source>
        <dbReference type="EMBL" id="PSS37478.1"/>
    </source>
</evidence>
<protein>
    <submittedName>
        <fullName evidence="2">Uncharacterized protein</fullName>
    </submittedName>
</protein>
<organism evidence="2 3">
    <name type="scientific">Hermanssonia centrifuga</name>
    <dbReference type="NCBI Taxonomy" id="98765"/>
    <lineage>
        <taxon>Eukaryota</taxon>
        <taxon>Fungi</taxon>
        <taxon>Dikarya</taxon>
        <taxon>Basidiomycota</taxon>
        <taxon>Agaricomycotina</taxon>
        <taxon>Agaricomycetes</taxon>
        <taxon>Polyporales</taxon>
        <taxon>Meruliaceae</taxon>
        <taxon>Hermanssonia</taxon>
    </lineage>
</organism>
<evidence type="ECO:0000313" key="3">
    <source>
        <dbReference type="Proteomes" id="UP000186601"/>
    </source>
</evidence>
<feature type="region of interest" description="Disordered" evidence="1">
    <location>
        <begin position="1"/>
        <end position="119"/>
    </location>
</feature>
<dbReference type="AlphaFoldDB" id="A0A2R6S5B9"/>
<proteinExistence type="predicted"/>